<evidence type="ECO:0000313" key="2">
    <source>
        <dbReference type="Proteomes" id="UP000078534"/>
    </source>
</evidence>
<dbReference type="InterPro" id="IPR018743">
    <property type="entry name" value="DUF2292"/>
</dbReference>
<dbReference type="OrthoDB" id="2382414at2"/>
<dbReference type="Pfam" id="PF10055">
    <property type="entry name" value="DUF2292"/>
    <property type="match status" value="1"/>
</dbReference>
<gene>
    <name evidence="1" type="ORF">A6K24_12535</name>
</gene>
<dbReference type="EMBL" id="LWSG01000045">
    <property type="protein sequence ID" value="OAS82474.1"/>
    <property type="molecule type" value="Genomic_DNA"/>
</dbReference>
<evidence type="ECO:0000313" key="1">
    <source>
        <dbReference type="EMBL" id="OAS82474.1"/>
    </source>
</evidence>
<dbReference type="Proteomes" id="UP000078534">
    <property type="component" value="Unassembled WGS sequence"/>
</dbReference>
<dbReference type="RefSeq" id="WP_066339831.1">
    <property type="nucleotide sequence ID" value="NZ_LWSG01000045.1"/>
</dbReference>
<dbReference type="AlphaFoldDB" id="A0A179SM76"/>
<sequence length="62" mass="7130">MSSKNKIDQEVIDKIINLLENIEFGTVQITVHDSQVTQIEKGEKFRFALKKGNDKLRRVNGD</sequence>
<reference evidence="2" key="1">
    <citation type="submission" date="2016-04" db="EMBL/GenBank/DDBJ databases">
        <authorList>
            <person name="Lyu Z."/>
            <person name="Lyu W."/>
        </authorList>
    </citation>
    <scope>NUCLEOTIDE SEQUENCE [LARGE SCALE GENOMIC DNA]</scope>
    <source>
        <strain evidence="2">C44</strain>
    </source>
</reference>
<proteinExistence type="predicted"/>
<organism evidence="1 2">
    <name type="scientific">Metabacillus litoralis</name>
    <dbReference type="NCBI Taxonomy" id="152268"/>
    <lineage>
        <taxon>Bacteria</taxon>
        <taxon>Bacillati</taxon>
        <taxon>Bacillota</taxon>
        <taxon>Bacilli</taxon>
        <taxon>Bacillales</taxon>
        <taxon>Bacillaceae</taxon>
        <taxon>Metabacillus</taxon>
    </lineage>
</organism>
<name>A0A179SM76_9BACI</name>
<accession>A0A179SM76</accession>
<protein>
    <recommendedName>
        <fullName evidence="3">DUF2292 domain-containing protein</fullName>
    </recommendedName>
</protein>
<evidence type="ECO:0008006" key="3">
    <source>
        <dbReference type="Google" id="ProtNLM"/>
    </source>
</evidence>
<keyword evidence="2" id="KW-1185">Reference proteome</keyword>
<comment type="caution">
    <text evidence="1">The sequence shown here is derived from an EMBL/GenBank/DDBJ whole genome shotgun (WGS) entry which is preliminary data.</text>
</comment>